<evidence type="ECO:0000313" key="9">
    <source>
        <dbReference type="EMBL" id="KAL0131632.1"/>
    </source>
</evidence>
<dbReference type="PANTHER" id="PTHR12289:SF38">
    <property type="entry name" value="METAXIN-2"/>
    <property type="match status" value="1"/>
</dbReference>
<gene>
    <name evidence="9" type="ORF">PUN28_002881</name>
</gene>
<evidence type="ECO:0000256" key="6">
    <source>
        <dbReference type="ARBA" id="ARBA00023136"/>
    </source>
</evidence>
<evidence type="ECO:0000256" key="2">
    <source>
        <dbReference type="ARBA" id="ARBA00022448"/>
    </source>
</evidence>
<dbReference type="Pfam" id="PF17171">
    <property type="entry name" value="GST_C_6"/>
    <property type="match status" value="1"/>
</dbReference>
<feature type="domain" description="Mitochondrial outer membrane transport complex Sam37/metaxin N-terminal" evidence="7">
    <location>
        <begin position="43"/>
        <end position="164"/>
    </location>
</feature>
<evidence type="ECO:0000256" key="1">
    <source>
        <dbReference type="ARBA" id="ARBA00004294"/>
    </source>
</evidence>
<evidence type="ECO:0000256" key="3">
    <source>
        <dbReference type="ARBA" id="ARBA00022787"/>
    </source>
</evidence>
<evidence type="ECO:0000256" key="4">
    <source>
        <dbReference type="ARBA" id="ARBA00022927"/>
    </source>
</evidence>
<feature type="domain" description="Metaxin glutathione S-transferase" evidence="8">
    <location>
        <begin position="188"/>
        <end position="252"/>
    </location>
</feature>
<protein>
    <recommendedName>
        <fullName evidence="11">Metaxin-2</fullName>
    </recommendedName>
</protein>
<comment type="subcellular location">
    <subcellularLocation>
        <location evidence="1">Mitochondrion outer membrane</location>
    </subcellularLocation>
</comment>
<comment type="caution">
    <text evidence="9">The sequence shown here is derived from an EMBL/GenBank/DDBJ whole genome shotgun (WGS) entry which is preliminary data.</text>
</comment>
<sequence length="274" mass="31384">MPHVLLSDSIAVELEAQEPWPQPITLYQPYEVEQILLPDNANCLAVQAFLKMCQLDFQIEPRKNAEFMSPSGRVPFIKCGTKLISEFDGIVEHIKSKGTSLSEDLDPAGKVDMRAYQSLVNNVFLNAELYICWVDPTILNGLTKKRHGSVYPWPLNHYLNWQKRREVIKKLSVLGWYKKSLDEVFDDVKKCCIALSERLADEEFFFGKIRPNELDALVFGHIFTILTTPLSTDKLATIVKDHPKLVNHCKRIEISFFSPRAIDSQTNETLECKN</sequence>
<accession>A0AAW2GWE8</accession>
<dbReference type="InterPro" id="IPR040079">
    <property type="entry name" value="Glutathione_S-Trfase"/>
</dbReference>
<evidence type="ECO:0000313" key="10">
    <source>
        <dbReference type="Proteomes" id="UP001430953"/>
    </source>
</evidence>
<evidence type="ECO:0000256" key="5">
    <source>
        <dbReference type="ARBA" id="ARBA00023128"/>
    </source>
</evidence>
<name>A0AAW2GWE8_9HYME</name>
<dbReference type="GO" id="GO:0001401">
    <property type="term" value="C:SAM complex"/>
    <property type="evidence" value="ECO:0007669"/>
    <property type="project" value="InterPro"/>
</dbReference>
<dbReference type="Proteomes" id="UP001430953">
    <property type="component" value="Unassembled WGS sequence"/>
</dbReference>
<keyword evidence="2" id="KW-0813">Transport</keyword>
<evidence type="ECO:0000259" key="7">
    <source>
        <dbReference type="Pfam" id="PF10568"/>
    </source>
</evidence>
<organism evidence="9 10">
    <name type="scientific">Cardiocondyla obscurior</name>
    <dbReference type="NCBI Taxonomy" id="286306"/>
    <lineage>
        <taxon>Eukaryota</taxon>
        <taxon>Metazoa</taxon>
        <taxon>Ecdysozoa</taxon>
        <taxon>Arthropoda</taxon>
        <taxon>Hexapoda</taxon>
        <taxon>Insecta</taxon>
        <taxon>Pterygota</taxon>
        <taxon>Neoptera</taxon>
        <taxon>Endopterygota</taxon>
        <taxon>Hymenoptera</taxon>
        <taxon>Apocrita</taxon>
        <taxon>Aculeata</taxon>
        <taxon>Formicoidea</taxon>
        <taxon>Formicidae</taxon>
        <taxon>Myrmicinae</taxon>
        <taxon>Cardiocondyla</taxon>
    </lineage>
</organism>
<keyword evidence="10" id="KW-1185">Reference proteome</keyword>
<keyword evidence="4" id="KW-0653">Protein transport</keyword>
<dbReference type="SFLD" id="SFLDG01180">
    <property type="entry name" value="SUF1"/>
    <property type="match status" value="1"/>
</dbReference>
<proteinExistence type="predicted"/>
<evidence type="ECO:0008006" key="11">
    <source>
        <dbReference type="Google" id="ProtNLM"/>
    </source>
</evidence>
<dbReference type="InterPro" id="IPR033468">
    <property type="entry name" value="Metaxin_GST"/>
</dbReference>
<dbReference type="EMBL" id="JADYXP020000002">
    <property type="protein sequence ID" value="KAL0131632.1"/>
    <property type="molecule type" value="Genomic_DNA"/>
</dbReference>
<dbReference type="GO" id="GO:0015031">
    <property type="term" value="P:protein transport"/>
    <property type="evidence" value="ECO:0007669"/>
    <property type="project" value="UniProtKB-KW"/>
</dbReference>
<dbReference type="AlphaFoldDB" id="A0AAW2GWE8"/>
<dbReference type="GO" id="GO:0007005">
    <property type="term" value="P:mitochondrion organization"/>
    <property type="evidence" value="ECO:0007669"/>
    <property type="project" value="TreeGrafter"/>
</dbReference>
<dbReference type="CDD" id="cd03211">
    <property type="entry name" value="GST_C_Metaxin2"/>
    <property type="match status" value="1"/>
</dbReference>
<evidence type="ECO:0000259" key="8">
    <source>
        <dbReference type="Pfam" id="PF17171"/>
    </source>
</evidence>
<keyword evidence="3" id="KW-1000">Mitochondrion outer membrane</keyword>
<dbReference type="SFLD" id="SFLDS00019">
    <property type="entry name" value="Glutathione_Transferase_(cytos"/>
    <property type="match status" value="1"/>
</dbReference>
<dbReference type="InterPro" id="IPR050931">
    <property type="entry name" value="Mito_Protein_Transport_Metaxin"/>
</dbReference>
<keyword evidence="6" id="KW-0472">Membrane</keyword>
<keyword evidence="5" id="KW-0496">Mitochondrion</keyword>
<dbReference type="PANTHER" id="PTHR12289">
    <property type="entry name" value="METAXIN RELATED"/>
    <property type="match status" value="1"/>
</dbReference>
<reference evidence="9 10" key="1">
    <citation type="submission" date="2023-03" db="EMBL/GenBank/DDBJ databases">
        <title>High recombination rates correlate with genetic variation in Cardiocondyla obscurior ants.</title>
        <authorList>
            <person name="Errbii M."/>
        </authorList>
    </citation>
    <scope>NUCLEOTIDE SEQUENCE [LARGE SCALE GENOMIC DNA]</scope>
    <source>
        <strain evidence="9">Alpha-2009</strain>
        <tissue evidence="9">Whole body</tissue>
    </source>
</reference>
<dbReference type="InterPro" id="IPR019564">
    <property type="entry name" value="Sam37/metaxin_N"/>
</dbReference>
<dbReference type="Pfam" id="PF10568">
    <property type="entry name" value="Tom37"/>
    <property type="match status" value="1"/>
</dbReference>